<dbReference type="GO" id="GO:0006508">
    <property type="term" value="P:proteolysis"/>
    <property type="evidence" value="ECO:0007669"/>
    <property type="project" value="UniProtKB-KW"/>
</dbReference>
<reference evidence="15 16" key="1">
    <citation type="submission" date="2017-04" db="EMBL/GenBank/DDBJ databases">
        <title>A new member of the family Flavobacteriaceae isolated from ascidians.</title>
        <authorList>
            <person name="Chen L."/>
        </authorList>
    </citation>
    <scope>NUCLEOTIDE SEQUENCE [LARGE SCALE GENOMIC DNA]</scope>
    <source>
        <strain evidence="15 16">HQA918</strain>
    </source>
</reference>
<dbReference type="GO" id="GO:0009252">
    <property type="term" value="P:peptidoglycan biosynthetic process"/>
    <property type="evidence" value="ECO:0007669"/>
    <property type="project" value="InterPro"/>
</dbReference>
<evidence type="ECO:0000256" key="9">
    <source>
        <dbReference type="ARBA" id="ARBA00023268"/>
    </source>
</evidence>
<evidence type="ECO:0000256" key="10">
    <source>
        <dbReference type="ARBA" id="ARBA00044770"/>
    </source>
</evidence>
<keyword evidence="9" id="KW-0511">Multifunctional enzyme</keyword>
<protein>
    <recommendedName>
        <fullName evidence="10">peptidoglycan glycosyltransferase</fullName>
        <ecNumber evidence="10">2.4.99.28</ecNumber>
    </recommendedName>
</protein>
<keyword evidence="16" id="KW-1185">Reference proteome</keyword>
<dbReference type="AlphaFoldDB" id="A0A2A4G5C9"/>
<dbReference type="GO" id="GO:0030288">
    <property type="term" value="C:outer membrane-bounded periplasmic space"/>
    <property type="evidence" value="ECO:0007669"/>
    <property type="project" value="TreeGrafter"/>
</dbReference>
<dbReference type="EC" id="2.4.99.28" evidence="10"/>
<gene>
    <name evidence="15" type="ORF">B7P33_16855</name>
</gene>
<evidence type="ECO:0000256" key="2">
    <source>
        <dbReference type="ARBA" id="ARBA00007090"/>
    </source>
</evidence>
<dbReference type="GO" id="GO:0008658">
    <property type="term" value="F:penicillin binding"/>
    <property type="evidence" value="ECO:0007669"/>
    <property type="project" value="InterPro"/>
</dbReference>
<evidence type="ECO:0000256" key="11">
    <source>
        <dbReference type="ARBA" id="ARBA00049902"/>
    </source>
</evidence>
<dbReference type="Pfam" id="PF06832">
    <property type="entry name" value="BiPBP_C"/>
    <property type="match status" value="1"/>
</dbReference>
<accession>A0A2A4G5C9</accession>
<keyword evidence="4" id="KW-0121">Carboxypeptidase</keyword>
<evidence type="ECO:0000256" key="7">
    <source>
        <dbReference type="ARBA" id="ARBA00022679"/>
    </source>
</evidence>
<dbReference type="GO" id="GO:0004180">
    <property type="term" value="F:carboxypeptidase activity"/>
    <property type="evidence" value="ECO:0007669"/>
    <property type="project" value="UniProtKB-KW"/>
</dbReference>
<evidence type="ECO:0000256" key="6">
    <source>
        <dbReference type="ARBA" id="ARBA00022676"/>
    </source>
</evidence>
<dbReference type="InterPro" id="IPR036950">
    <property type="entry name" value="PBP_transglycosylase"/>
</dbReference>
<dbReference type="PANTHER" id="PTHR32282">
    <property type="entry name" value="BINDING PROTEIN TRANSPEPTIDASE, PUTATIVE-RELATED"/>
    <property type="match status" value="1"/>
</dbReference>
<dbReference type="InterPro" id="IPR023346">
    <property type="entry name" value="Lysozyme-like_dom_sf"/>
</dbReference>
<dbReference type="SUPFAM" id="SSF56601">
    <property type="entry name" value="beta-lactamase/transpeptidase-like"/>
    <property type="match status" value="1"/>
</dbReference>
<dbReference type="OrthoDB" id="9766909at2"/>
<dbReference type="NCBIfam" id="TIGR02073">
    <property type="entry name" value="PBP_1c"/>
    <property type="match status" value="1"/>
</dbReference>
<sequence length="791" mass="87597">MVFRLGLTTITKRLGQYIVRHPLQSTLFLITLIGYYFCLPQTLFNQPTATVVHARNGELLGAKIAADGQWRFPALDSVPKKFEHCLLAFEDGYFYQHPGFNPVAMGKALGANLAQGRVVRGGSTITQQLIRLHRGQKGRTYSEKLWELVLATRAEWRYTKKEILALYASHAPFGGNVVGLPMAAYRYYGLSPDQLSWAEAATLAVLPNAPGLIFPGKRQERLKKKRDFVLKKLFDQKVLDSTTYQLALLEPLPNAPYALPKTATHLVAHLGQTQTGQNITTTLDYNLQERINQIVSRHHRQLVGNQVHNAAVLVVDTKTREVLAYVGNSPTDKAHEKDVDMVRANRSTGSLLKPLLYAAALDAGELSPTMLVADVPTHIAGYNPENFSKTYAGAVMAKTALAKSLNVPAVRILQNYGLQKFRAQLDAFKLKGINKPADHYGLTLALGGAEANLWDLTKVYASMGSTVMHFTQSSSEYYPNEIQPPILEKGKQADFGLPTQEKTTFDAASVYLTLEALKEVNRPESNQAWQFFDSARPIAWKTGTSFGNKDAWAIGVTPEFTVGVWVGNADGEGRPGITGLTAAAPVLFDIFGSLPQTSWFPKPFDAFKQVALCTQSGFLATEVCTSKTVDIPNTAIALSACPYHHWVHLNPQTGERVNSSCFEVSAAQKTAWFSLPPLMEWYFAKNQAQYQILPPFQKGCEVVDASPMAFIYPAAQSRISLTKDFDGEINPMVARLAHSDYDSEVFWYLNSDYVGHTKQYHEMELWPKTGAHTLTATDAEGHQIQVKFSVD</sequence>
<feature type="domain" description="Penicillin-binding protein transpeptidase" evidence="12">
    <location>
        <begin position="311"/>
        <end position="586"/>
    </location>
</feature>
<comment type="similarity">
    <text evidence="2">In the C-terminal section; belongs to the transpeptidase family.</text>
</comment>
<dbReference type="Gene3D" id="3.40.710.10">
    <property type="entry name" value="DD-peptidase/beta-lactamase superfamily"/>
    <property type="match status" value="1"/>
</dbReference>
<evidence type="ECO:0000256" key="4">
    <source>
        <dbReference type="ARBA" id="ARBA00022645"/>
    </source>
</evidence>
<organism evidence="15 16">
    <name type="scientific">Sediminicola luteus</name>
    <dbReference type="NCBI Taxonomy" id="319238"/>
    <lineage>
        <taxon>Bacteria</taxon>
        <taxon>Pseudomonadati</taxon>
        <taxon>Bacteroidota</taxon>
        <taxon>Flavobacteriia</taxon>
        <taxon>Flavobacteriales</taxon>
        <taxon>Flavobacteriaceae</taxon>
        <taxon>Sediminicola</taxon>
    </lineage>
</organism>
<dbReference type="InterPro" id="IPR012338">
    <property type="entry name" value="Beta-lactam/transpept-like"/>
</dbReference>
<keyword evidence="5" id="KW-0645">Protease</keyword>
<evidence type="ECO:0000313" key="15">
    <source>
        <dbReference type="EMBL" id="PCE62945.1"/>
    </source>
</evidence>
<feature type="domain" description="Penicillin-binding C-terminal" evidence="14">
    <location>
        <begin position="699"/>
        <end position="788"/>
    </location>
</feature>
<evidence type="ECO:0000256" key="5">
    <source>
        <dbReference type="ARBA" id="ARBA00022670"/>
    </source>
</evidence>
<comment type="caution">
    <text evidence="15">The sequence shown here is derived from an EMBL/GenBank/DDBJ whole genome shotgun (WGS) entry which is preliminary data.</text>
</comment>
<dbReference type="GO" id="GO:0008955">
    <property type="term" value="F:peptidoglycan glycosyltransferase activity"/>
    <property type="evidence" value="ECO:0007669"/>
    <property type="project" value="UniProtKB-EC"/>
</dbReference>
<keyword evidence="6" id="KW-0328">Glycosyltransferase</keyword>
<dbReference type="EMBL" id="NBWU01000007">
    <property type="protein sequence ID" value="PCE62945.1"/>
    <property type="molecule type" value="Genomic_DNA"/>
</dbReference>
<comment type="pathway">
    <text evidence="1">Cell wall biogenesis; peptidoglycan biosynthesis.</text>
</comment>
<proteinExistence type="inferred from homology"/>
<feature type="domain" description="Glycosyl transferase family 51" evidence="13">
    <location>
        <begin position="71"/>
        <end position="233"/>
    </location>
</feature>
<dbReference type="Pfam" id="PF00905">
    <property type="entry name" value="Transpeptidase"/>
    <property type="match status" value="1"/>
</dbReference>
<dbReference type="InterPro" id="IPR001460">
    <property type="entry name" value="PCN-bd_Tpept"/>
</dbReference>
<evidence type="ECO:0000256" key="3">
    <source>
        <dbReference type="ARBA" id="ARBA00007739"/>
    </source>
</evidence>
<evidence type="ECO:0000259" key="12">
    <source>
        <dbReference type="Pfam" id="PF00905"/>
    </source>
</evidence>
<evidence type="ECO:0000259" key="13">
    <source>
        <dbReference type="Pfam" id="PF00912"/>
    </source>
</evidence>
<dbReference type="InterPro" id="IPR050396">
    <property type="entry name" value="Glycosyltr_51/Transpeptidase"/>
</dbReference>
<dbReference type="InterPro" id="IPR011815">
    <property type="entry name" value="PBP_1c"/>
</dbReference>
<evidence type="ECO:0000256" key="1">
    <source>
        <dbReference type="ARBA" id="ARBA00004752"/>
    </source>
</evidence>
<dbReference type="Proteomes" id="UP000219559">
    <property type="component" value="Unassembled WGS sequence"/>
</dbReference>
<comment type="catalytic activity">
    <reaction evidence="11">
        <text>[GlcNAc-(1-&gt;4)-Mur2Ac(oyl-L-Ala-gamma-D-Glu-L-Lys-D-Ala-D-Ala)](n)-di-trans,octa-cis-undecaprenyl diphosphate + beta-D-GlcNAc-(1-&gt;4)-Mur2Ac(oyl-L-Ala-gamma-D-Glu-L-Lys-D-Ala-D-Ala)-di-trans,octa-cis-undecaprenyl diphosphate = [GlcNAc-(1-&gt;4)-Mur2Ac(oyl-L-Ala-gamma-D-Glu-L-Lys-D-Ala-D-Ala)](n+1)-di-trans,octa-cis-undecaprenyl diphosphate + di-trans,octa-cis-undecaprenyl diphosphate + H(+)</text>
        <dbReference type="Rhea" id="RHEA:23708"/>
        <dbReference type="Rhea" id="RHEA-COMP:9602"/>
        <dbReference type="Rhea" id="RHEA-COMP:9603"/>
        <dbReference type="ChEBI" id="CHEBI:15378"/>
        <dbReference type="ChEBI" id="CHEBI:58405"/>
        <dbReference type="ChEBI" id="CHEBI:60033"/>
        <dbReference type="ChEBI" id="CHEBI:78435"/>
        <dbReference type="EC" id="2.4.99.28"/>
    </reaction>
</comment>
<dbReference type="InterPro" id="IPR001264">
    <property type="entry name" value="Glyco_trans_51"/>
</dbReference>
<dbReference type="SUPFAM" id="SSF53955">
    <property type="entry name" value="Lysozyme-like"/>
    <property type="match status" value="1"/>
</dbReference>
<keyword evidence="8" id="KW-0378">Hydrolase</keyword>
<evidence type="ECO:0000256" key="8">
    <source>
        <dbReference type="ARBA" id="ARBA00022801"/>
    </source>
</evidence>
<dbReference type="PANTHER" id="PTHR32282:SF15">
    <property type="entry name" value="PENICILLIN-BINDING PROTEIN 1C"/>
    <property type="match status" value="1"/>
</dbReference>
<comment type="similarity">
    <text evidence="3">In the N-terminal section; belongs to the glycosyltransferase 51 family.</text>
</comment>
<evidence type="ECO:0000259" key="14">
    <source>
        <dbReference type="Pfam" id="PF06832"/>
    </source>
</evidence>
<dbReference type="InterPro" id="IPR009647">
    <property type="entry name" value="PBP_C"/>
</dbReference>
<keyword evidence="7" id="KW-0808">Transferase</keyword>
<evidence type="ECO:0000313" key="16">
    <source>
        <dbReference type="Proteomes" id="UP000219559"/>
    </source>
</evidence>
<dbReference type="Pfam" id="PF00912">
    <property type="entry name" value="Transgly"/>
    <property type="match status" value="1"/>
</dbReference>
<dbReference type="Gene3D" id="1.10.3810.10">
    <property type="entry name" value="Biosynthetic peptidoglycan transglycosylase-like"/>
    <property type="match status" value="1"/>
</dbReference>
<name>A0A2A4G5C9_9FLAO</name>